<evidence type="ECO:0000256" key="6">
    <source>
        <dbReference type="ARBA" id="ARBA00022692"/>
    </source>
</evidence>
<name>A0A8X6EYA0_TRICU</name>
<organism evidence="15 16">
    <name type="scientific">Trichonephila clavata</name>
    <name type="common">Joro spider</name>
    <name type="synonym">Nephila clavata</name>
    <dbReference type="NCBI Taxonomy" id="2740835"/>
    <lineage>
        <taxon>Eukaryota</taxon>
        <taxon>Metazoa</taxon>
        <taxon>Ecdysozoa</taxon>
        <taxon>Arthropoda</taxon>
        <taxon>Chelicerata</taxon>
        <taxon>Arachnida</taxon>
        <taxon>Araneae</taxon>
        <taxon>Araneomorphae</taxon>
        <taxon>Entelegynae</taxon>
        <taxon>Araneoidea</taxon>
        <taxon>Nephilidae</taxon>
        <taxon>Trichonephila</taxon>
    </lineage>
</organism>
<keyword evidence="10" id="KW-0472">Membrane</keyword>
<evidence type="ECO:0000256" key="3">
    <source>
        <dbReference type="ARBA" id="ARBA00008919"/>
    </source>
</evidence>
<dbReference type="Proteomes" id="UP000887116">
    <property type="component" value="Unassembled WGS sequence"/>
</dbReference>
<gene>
    <name evidence="15" type="primary">FucTC</name>
    <name evidence="15" type="ORF">TNCT_431451</name>
</gene>
<keyword evidence="9 12" id="KW-0333">Golgi apparatus</keyword>
<dbReference type="PANTHER" id="PTHR48438">
    <property type="entry name" value="ALPHA-(1,3)-FUCOSYLTRANSFERASE C-RELATED"/>
    <property type="match status" value="1"/>
</dbReference>
<protein>
    <recommendedName>
        <fullName evidence="12">Fucosyltransferase</fullName>
        <ecNumber evidence="12">2.4.1.-</ecNumber>
    </recommendedName>
</protein>
<keyword evidence="8" id="KW-1133">Transmembrane helix</keyword>
<evidence type="ECO:0000256" key="9">
    <source>
        <dbReference type="ARBA" id="ARBA00023034"/>
    </source>
</evidence>
<dbReference type="InterPro" id="IPR038577">
    <property type="entry name" value="GT10-like_C_sf"/>
</dbReference>
<dbReference type="Pfam" id="PF00852">
    <property type="entry name" value="Glyco_transf_10"/>
    <property type="match status" value="1"/>
</dbReference>
<dbReference type="GO" id="GO:0008417">
    <property type="term" value="F:fucosyltransferase activity"/>
    <property type="evidence" value="ECO:0007669"/>
    <property type="project" value="InterPro"/>
</dbReference>
<dbReference type="EC" id="2.4.1.-" evidence="12"/>
<comment type="caution">
    <text evidence="15">The sequence shown here is derived from an EMBL/GenBank/DDBJ whole genome shotgun (WGS) entry which is preliminary data.</text>
</comment>
<accession>A0A8X6EYA0</accession>
<dbReference type="Pfam" id="PF17039">
    <property type="entry name" value="Glyco_tran_10_N"/>
    <property type="match status" value="1"/>
</dbReference>
<evidence type="ECO:0000259" key="13">
    <source>
        <dbReference type="Pfam" id="PF00852"/>
    </source>
</evidence>
<dbReference type="AlphaFoldDB" id="A0A8X6EYA0"/>
<keyword evidence="5 12" id="KW-0808">Transferase</keyword>
<dbReference type="InterPro" id="IPR031481">
    <property type="entry name" value="Glyco_tran_10_N"/>
</dbReference>
<dbReference type="OrthoDB" id="427096at2759"/>
<sequence length="292" mass="34742">MLPYTDAVLFHVPDLVSSNIPSRFRDDQIWILYSMEPPRYSILKWHGISSLFNWTMTYRSDSDIQVKYGEFVHRNKSCGGNVYKHNNVVRNKRRGVIWMVSNCRTESKREVYVKELRKYFSVDVYGRCSRRNKCEPSQSESCYKLLKDYKYYLSFENSICKDYITEKFFNALQYSIVPVVFGTASYKEIAPQNSYIDAMRFSSPKLLANHLRAIAENSSWYDSLFSWKNSYSVHLHPWMCDLCERLHQVQPKVKTVPRDLWSWWVPKASCQKWTKKDGFQYIFPAFTKRMSL</sequence>
<evidence type="ECO:0000256" key="8">
    <source>
        <dbReference type="ARBA" id="ARBA00022989"/>
    </source>
</evidence>
<evidence type="ECO:0000256" key="1">
    <source>
        <dbReference type="ARBA" id="ARBA00004447"/>
    </source>
</evidence>
<keyword evidence="7" id="KW-0735">Signal-anchor</keyword>
<evidence type="ECO:0000256" key="7">
    <source>
        <dbReference type="ARBA" id="ARBA00022968"/>
    </source>
</evidence>
<feature type="domain" description="Fucosyltransferase C-terminal" evidence="13">
    <location>
        <begin position="90"/>
        <end position="257"/>
    </location>
</feature>
<dbReference type="PANTHER" id="PTHR48438:SF1">
    <property type="entry name" value="ALPHA-(1,3)-FUCOSYLTRANSFERASE C-RELATED"/>
    <property type="match status" value="1"/>
</dbReference>
<dbReference type="FunFam" id="3.40.50.11660:FF:000004">
    <property type="entry name" value="Glycoprotein 3-alpha-L-fucosyltransferase A"/>
    <property type="match status" value="1"/>
</dbReference>
<comment type="subcellular location">
    <subcellularLocation>
        <location evidence="1 12">Golgi apparatus</location>
        <location evidence="1 12">Golgi stack membrane</location>
        <topology evidence="1 12">Single-pass type II membrane protein</topology>
    </subcellularLocation>
</comment>
<evidence type="ECO:0000256" key="12">
    <source>
        <dbReference type="RuleBase" id="RU003832"/>
    </source>
</evidence>
<evidence type="ECO:0000259" key="14">
    <source>
        <dbReference type="Pfam" id="PF17039"/>
    </source>
</evidence>
<keyword evidence="11" id="KW-0325">Glycoprotein</keyword>
<dbReference type="GO" id="GO:0032580">
    <property type="term" value="C:Golgi cisterna membrane"/>
    <property type="evidence" value="ECO:0007669"/>
    <property type="project" value="UniProtKB-SubCell"/>
</dbReference>
<evidence type="ECO:0000256" key="4">
    <source>
        <dbReference type="ARBA" id="ARBA00022676"/>
    </source>
</evidence>
<dbReference type="InterPro" id="IPR055270">
    <property type="entry name" value="Glyco_tran_10_C"/>
</dbReference>
<evidence type="ECO:0000256" key="2">
    <source>
        <dbReference type="ARBA" id="ARBA00004922"/>
    </source>
</evidence>
<keyword evidence="6 12" id="KW-0812">Transmembrane</keyword>
<evidence type="ECO:0000256" key="11">
    <source>
        <dbReference type="ARBA" id="ARBA00023180"/>
    </source>
</evidence>
<evidence type="ECO:0000256" key="10">
    <source>
        <dbReference type="ARBA" id="ARBA00023136"/>
    </source>
</evidence>
<dbReference type="InterPro" id="IPR001503">
    <property type="entry name" value="Glyco_trans_10"/>
</dbReference>
<dbReference type="SUPFAM" id="SSF53756">
    <property type="entry name" value="UDP-Glycosyltransferase/glycogen phosphorylase"/>
    <property type="match status" value="1"/>
</dbReference>
<reference evidence="15" key="1">
    <citation type="submission" date="2020-07" db="EMBL/GenBank/DDBJ databases">
        <title>Multicomponent nature underlies the extraordinary mechanical properties of spider dragline silk.</title>
        <authorList>
            <person name="Kono N."/>
            <person name="Nakamura H."/>
            <person name="Mori M."/>
            <person name="Yoshida Y."/>
            <person name="Ohtoshi R."/>
            <person name="Malay A.D."/>
            <person name="Moran D.A.P."/>
            <person name="Tomita M."/>
            <person name="Numata K."/>
            <person name="Arakawa K."/>
        </authorList>
    </citation>
    <scope>NUCLEOTIDE SEQUENCE</scope>
</reference>
<evidence type="ECO:0000256" key="5">
    <source>
        <dbReference type="ARBA" id="ARBA00022679"/>
    </source>
</evidence>
<comment type="similarity">
    <text evidence="3 12">Belongs to the glycosyltransferase 10 family.</text>
</comment>
<evidence type="ECO:0000313" key="16">
    <source>
        <dbReference type="Proteomes" id="UP000887116"/>
    </source>
</evidence>
<comment type="pathway">
    <text evidence="2">Protein modification; protein glycosylation.</text>
</comment>
<feature type="domain" description="Fucosyltransferase N-terminal" evidence="14">
    <location>
        <begin position="4"/>
        <end position="69"/>
    </location>
</feature>
<dbReference type="Gene3D" id="3.40.50.11660">
    <property type="entry name" value="Glycosyl transferase family 10, C-terminal domain"/>
    <property type="match status" value="1"/>
</dbReference>
<proteinExistence type="inferred from homology"/>
<dbReference type="EMBL" id="BMAO01030121">
    <property type="protein sequence ID" value="GFQ65860.1"/>
    <property type="molecule type" value="Genomic_DNA"/>
</dbReference>
<keyword evidence="16" id="KW-1185">Reference proteome</keyword>
<evidence type="ECO:0000313" key="15">
    <source>
        <dbReference type="EMBL" id="GFQ65860.1"/>
    </source>
</evidence>
<keyword evidence="4 12" id="KW-0328">Glycosyltransferase</keyword>